<name>X1RZI0_9ZZZZ</name>
<protein>
    <submittedName>
        <fullName evidence="1">Uncharacterized protein</fullName>
    </submittedName>
</protein>
<comment type="caution">
    <text evidence="1">The sequence shown here is derived from an EMBL/GenBank/DDBJ whole genome shotgun (WGS) entry which is preliminary data.</text>
</comment>
<feature type="non-terminal residue" evidence="1">
    <location>
        <position position="1"/>
    </location>
</feature>
<reference evidence="1" key="1">
    <citation type="journal article" date="2014" name="Front. Microbiol.">
        <title>High frequency of phylogenetically diverse reductive dehalogenase-homologous genes in deep subseafloor sedimentary metagenomes.</title>
        <authorList>
            <person name="Kawai M."/>
            <person name="Futagami T."/>
            <person name="Toyoda A."/>
            <person name="Takaki Y."/>
            <person name="Nishi S."/>
            <person name="Hori S."/>
            <person name="Arai W."/>
            <person name="Tsubouchi T."/>
            <person name="Morono Y."/>
            <person name="Uchiyama I."/>
            <person name="Ito T."/>
            <person name="Fujiyama A."/>
            <person name="Inagaki F."/>
            <person name="Takami H."/>
        </authorList>
    </citation>
    <scope>NUCLEOTIDE SEQUENCE</scope>
    <source>
        <strain evidence="1">Expedition CK06-06</strain>
    </source>
</reference>
<dbReference type="EMBL" id="BARW01006080">
    <property type="protein sequence ID" value="GAI86033.1"/>
    <property type="molecule type" value="Genomic_DNA"/>
</dbReference>
<sequence length="109" mass="12686">GLNSPLNGEQWGDDWDDAPYEHNAGKVYDEFIKGHCDIVFDFDCEVNELCEALGETNTIYCKDDMKKRDTFCIRIVSLKGYKNYTIKFGDKIEDILKLEHCHLVKLVYK</sequence>
<gene>
    <name evidence="1" type="ORF">S12H4_12734</name>
</gene>
<proteinExistence type="predicted"/>
<evidence type="ECO:0000313" key="1">
    <source>
        <dbReference type="EMBL" id="GAI86033.1"/>
    </source>
</evidence>
<accession>X1RZI0</accession>
<organism evidence="1">
    <name type="scientific">marine sediment metagenome</name>
    <dbReference type="NCBI Taxonomy" id="412755"/>
    <lineage>
        <taxon>unclassified sequences</taxon>
        <taxon>metagenomes</taxon>
        <taxon>ecological metagenomes</taxon>
    </lineage>
</organism>
<dbReference type="AlphaFoldDB" id="X1RZI0"/>